<comment type="caution">
    <text evidence="1">The sequence shown here is derived from an EMBL/GenBank/DDBJ whole genome shotgun (WGS) entry which is preliminary data.</text>
</comment>
<dbReference type="Proteomes" id="UP000323924">
    <property type="component" value="Unassembled WGS sequence"/>
</dbReference>
<name>A0AB34C1D1_9PSED</name>
<gene>
    <name evidence="1" type="ORF">F2A38_19435</name>
</gene>
<protein>
    <submittedName>
        <fullName evidence="1">Uncharacterized protein</fullName>
    </submittedName>
</protein>
<dbReference type="RefSeq" id="WP_150052251.1">
    <property type="nucleotide sequence ID" value="NZ_VWPC01000019.1"/>
</dbReference>
<sequence length="92" mass="10366">MSHNFKSGDLALVISGGYMGQTAELMHFVMPNEVVVSPASGKKYQFRPSAGIGGWMCRFRDEWAIKHEKNLMPLRGDFTHEHLKAKEAEPCE</sequence>
<evidence type="ECO:0000313" key="2">
    <source>
        <dbReference type="Proteomes" id="UP000323924"/>
    </source>
</evidence>
<dbReference type="AlphaFoldDB" id="A0AB34C1D1"/>
<accession>A0AB34C1D1</accession>
<organism evidence="1 2">
    <name type="scientific">Pseudomonas chlororaphis</name>
    <dbReference type="NCBI Taxonomy" id="587753"/>
    <lineage>
        <taxon>Bacteria</taxon>
        <taxon>Pseudomonadati</taxon>
        <taxon>Pseudomonadota</taxon>
        <taxon>Gammaproteobacteria</taxon>
        <taxon>Pseudomonadales</taxon>
        <taxon>Pseudomonadaceae</taxon>
        <taxon>Pseudomonas</taxon>
    </lineage>
</organism>
<reference evidence="1 2" key="1">
    <citation type="submission" date="2019-09" db="EMBL/GenBank/DDBJ databases">
        <authorList>
            <person name="Vacheron J."/>
            <person name="Dubost A."/>
            <person name="Prigent-Combaret C."/>
            <person name="Muller D."/>
        </authorList>
    </citation>
    <scope>NUCLEOTIDE SEQUENCE [LARGE SCALE GENOMIC DNA]</scope>
    <source>
        <strain evidence="1 2">JV497</strain>
    </source>
</reference>
<dbReference type="EMBL" id="VWPC01000019">
    <property type="protein sequence ID" value="KAA5840205.1"/>
    <property type="molecule type" value="Genomic_DNA"/>
</dbReference>
<proteinExistence type="predicted"/>
<evidence type="ECO:0000313" key="1">
    <source>
        <dbReference type="EMBL" id="KAA5840205.1"/>
    </source>
</evidence>